<evidence type="ECO:0000313" key="3">
    <source>
        <dbReference type="Proteomes" id="UP000245977"/>
    </source>
</evidence>
<dbReference type="RefSeq" id="WP_065994543.1">
    <property type="nucleotide sequence ID" value="NZ_CP029397.2"/>
</dbReference>
<dbReference type="OrthoDB" id="6712777at2"/>
<evidence type="ECO:0000313" key="2">
    <source>
        <dbReference type="EMBL" id="AWL30361.1"/>
    </source>
</evidence>
<keyword evidence="1" id="KW-0732">Signal</keyword>
<dbReference type="STRING" id="1871111.GCA_001704615_00638"/>
<feature type="chain" id="PRO_5015745149" description="RcnB family protein" evidence="1">
    <location>
        <begin position="23"/>
        <end position="124"/>
    </location>
</feature>
<accession>A0A2S2FHB0</accession>
<evidence type="ECO:0000256" key="1">
    <source>
        <dbReference type="SAM" id="SignalP"/>
    </source>
</evidence>
<keyword evidence="3" id="KW-1185">Reference proteome</keyword>
<name>A0A2S2FHB0_9GAMM</name>
<reference evidence="2" key="1">
    <citation type="submission" date="2019-08" db="EMBL/GenBank/DDBJ databases">
        <title>The complete genome of Acinetobacter defluvii strain WCHAD010030.</title>
        <authorList>
            <person name="Hu Y."/>
            <person name="Qin J."/>
            <person name="Feng Y."/>
            <person name="Zong Z."/>
        </authorList>
    </citation>
    <scope>NUCLEOTIDE SEQUENCE</scope>
    <source>
        <strain evidence="2">WCHA30</strain>
    </source>
</reference>
<dbReference type="Proteomes" id="UP000245977">
    <property type="component" value="Chromosome"/>
</dbReference>
<organism evidence="2 3">
    <name type="scientific">Acinetobacter defluvii</name>
    <dbReference type="NCBI Taxonomy" id="1871111"/>
    <lineage>
        <taxon>Bacteria</taxon>
        <taxon>Pseudomonadati</taxon>
        <taxon>Pseudomonadota</taxon>
        <taxon>Gammaproteobacteria</taxon>
        <taxon>Moraxellales</taxon>
        <taxon>Moraxellaceae</taxon>
        <taxon>Acinetobacter</taxon>
    </lineage>
</organism>
<dbReference type="AlphaFoldDB" id="A0A2S2FHB0"/>
<sequence>MNKVLTSIALSISAFIATSAIAAPYDHQNNYRYAQQAKWDQKHDHRWNQNNHHDRYERNQRVNPSREWRSGQYLPSQFSSSRYQVNYKNYRHLSKPGKYQQWYKVNGDYVLVNERNNRIIRIIG</sequence>
<evidence type="ECO:0008006" key="4">
    <source>
        <dbReference type="Google" id="ProtNLM"/>
    </source>
</evidence>
<dbReference type="Pfam" id="PF11776">
    <property type="entry name" value="RcnB"/>
    <property type="match status" value="1"/>
</dbReference>
<dbReference type="KEGG" id="adv:DJ533_18255"/>
<proteinExistence type="predicted"/>
<dbReference type="EMBL" id="CP029397">
    <property type="protein sequence ID" value="AWL30361.1"/>
    <property type="molecule type" value="Genomic_DNA"/>
</dbReference>
<dbReference type="Gene3D" id="3.10.450.160">
    <property type="entry name" value="inner membrane protein cigr"/>
    <property type="match status" value="1"/>
</dbReference>
<protein>
    <recommendedName>
        <fullName evidence="4">RcnB family protein</fullName>
    </recommendedName>
</protein>
<dbReference type="InterPro" id="IPR024572">
    <property type="entry name" value="RcnB"/>
</dbReference>
<feature type="signal peptide" evidence="1">
    <location>
        <begin position="1"/>
        <end position="22"/>
    </location>
</feature>
<gene>
    <name evidence="2" type="ORF">DJ533_18255</name>
</gene>